<sequence length="72" mass="7690">MAATASVKRPENAYYRIVAGTPSIRVDMHISKKEKNRCDAPASFEAPNKIQPPEHSKGSGIDGVSHNLGSGL</sequence>
<name>A0A1G2IWF8_9BACT</name>
<gene>
    <name evidence="2" type="ORF">A2358_04205</name>
</gene>
<dbReference type="EMBL" id="MHPJ01000008">
    <property type="protein sequence ID" value="OGZ79166.1"/>
    <property type="molecule type" value="Genomic_DNA"/>
</dbReference>
<proteinExistence type="predicted"/>
<evidence type="ECO:0000313" key="3">
    <source>
        <dbReference type="Proteomes" id="UP000178650"/>
    </source>
</evidence>
<evidence type="ECO:0000313" key="2">
    <source>
        <dbReference type="EMBL" id="OGZ79166.1"/>
    </source>
</evidence>
<comment type="caution">
    <text evidence="2">The sequence shown here is derived from an EMBL/GenBank/DDBJ whole genome shotgun (WGS) entry which is preliminary data.</text>
</comment>
<dbReference type="AlphaFoldDB" id="A0A1G2IWF8"/>
<protein>
    <submittedName>
        <fullName evidence="2">Uncharacterized protein</fullName>
    </submittedName>
</protein>
<feature type="region of interest" description="Disordered" evidence="1">
    <location>
        <begin position="34"/>
        <end position="72"/>
    </location>
</feature>
<organism evidence="2 3">
    <name type="scientific">Candidatus Staskawiczbacteria bacterium RIFOXYB1_FULL_37_44</name>
    <dbReference type="NCBI Taxonomy" id="1802223"/>
    <lineage>
        <taxon>Bacteria</taxon>
        <taxon>Candidatus Staskawicziibacteriota</taxon>
    </lineage>
</organism>
<accession>A0A1G2IWF8</accession>
<reference evidence="2 3" key="1">
    <citation type="journal article" date="2016" name="Nat. Commun.">
        <title>Thousands of microbial genomes shed light on interconnected biogeochemical processes in an aquifer system.</title>
        <authorList>
            <person name="Anantharaman K."/>
            <person name="Brown C.T."/>
            <person name="Hug L.A."/>
            <person name="Sharon I."/>
            <person name="Castelle C.J."/>
            <person name="Probst A.J."/>
            <person name="Thomas B.C."/>
            <person name="Singh A."/>
            <person name="Wilkins M.J."/>
            <person name="Karaoz U."/>
            <person name="Brodie E.L."/>
            <person name="Williams K.H."/>
            <person name="Hubbard S.S."/>
            <person name="Banfield J.F."/>
        </authorList>
    </citation>
    <scope>NUCLEOTIDE SEQUENCE [LARGE SCALE GENOMIC DNA]</scope>
</reference>
<dbReference type="Proteomes" id="UP000178650">
    <property type="component" value="Unassembled WGS sequence"/>
</dbReference>
<evidence type="ECO:0000256" key="1">
    <source>
        <dbReference type="SAM" id="MobiDB-lite"/>
    </source>
</evidence>